<evidence type="ECO:0000313" key="2">
    <source>
        <dbReference type="Proteomes" id="UP001321908"/>
    </source>
</evidence>
<reference evidence="1 2" key="1">
    <citation type="submission" date="2023-11" db="EMBL/GenBank/DDBJ databases">
        <title>MicrobeMod: A computational toolkit for identifying prokaryotic methylation and restriction-modification with nanopore sequencing.</title>
        <authorList>
            <person name="Crits-Christoph A."/>
            <person name="Kang S.C."/>
            <person name="Lee H."/>
            <person name="Ostrov N."/>
        </authorList>
    </citation>
    <scope>NUCLEOTIDE SEQUENCE [LARGE SCALE GENOMIC DNA]</scope>
    <source>
        <strain evidence="1 2">ATCC 43984</strain>
    </source>
</reference>
<name>A0ABZ0YBY6_9GAMM</name>
<evidence type="ECO:0000313" key="1">
    <source>
        <dbReference type="EMBL" id="WQH09580.1"/>
    </source>
</evidence>
<dbReference type="EMBL" id="CP140151">
    <property type="protein sequence ID" value="WQH09580.1"/>
    <property type="molecule type" value="Genomic_DNA"/>
</dbReference>
<protein>
    <submittedName>
        <fullName evidence="1">DUF6615 family protein</fullName>
    </submittedName>
</protein>
<proteinExistence type="predicted"/>
<sequence>MTLCETFRELSFSTWTHLGRARRIGHQPLEETLTDINMLELKDRHADEVFTRTFTRPQEGVNGADWEWWFTDGSMTKWLGIRVQAKILKLSSNRFEHLHYRKGRTYQAEKLKRVAAKDGLVPLYCVFTHWSTGHLRNWWPCGSFGPAMENFGCSMLATKHVDALRRNSHEDGLAPVMECAVPWHCLVCCAGYGGSDLPERVWSFLQQGLGIKPSGRKPKEAPQIGIRERPPNYVWMVIEQERGQDFDGPDKDLRGVVVFRDRKR</sequence>
<dbReference type="Pfam" id="PF20320">
    <property type="entry name" value="DUF6615"/>
    <property type="match status" value="1"/>
</dbReference>
<accession>A0ABZ0YBY6</accession>
<gene>
    <name evidence="1" type="ORF">SR908_02655</name>
</gene>
<dbReference type="InterPro" id="IPR046723">
    <property type="entry name" value="DUF6615"/>
</dbReference>
<organism evidence="1 2">
    <name type="scientific">Chromohalobacter canadensis</name>
    <dbReference type="NCBI Taxonomy" id="141389"/>
    <lineage>
        <taxon>Bacteria</taxon>
        <taxon>Pseudomonadati</taxon>
        <taxon>Pseudomonadota</taxon>
        <taxon>Gammaproteobacteria</taxon>
        <taxon>Oceanospirillales</taxon>
        <taxon>Halomonadaceae</taxon>
        <taxon>Chromohalobacter</taxon>
    </lineage>
</organism>
<keyword evidence="2" id="KW-1185">Reference proteome</keyword>
<dbReference type="Proteomes" id="UP001321908">
    <property type="component" value="Chromosome"/>
</dbReference>
<dbReference type="RefSeq" id="WP_322527385.1">
    <property type="nucleotide sequence ID" value="NZ_CP140151.1"/>
</dbReference>